<proteinExistence type="predicted"/>
<accession>A0A0F9JV19</accession>
<dbReference type="InterPro" id="IPR015943">
    <property type="entry name" value="WD40/YVTN_repeat-like_dom_sf"/>
</dbReference>
<evidence type="ECO:0000313" key="2">
    <source>
        <dbReference type="EMBL" id="KKM66281.1"/>
    </source>
</evidence>
<dbReference type="PANTHER" id="PTHR34512">
    <property type="entry name" value="CELL SURFACE PROTEIN"/>
    <property type="match status" value="1"/>
</dbReference>
<dbReference type="InterPro" id="IPR002372">
    <property type="entry name" value="PQQ_rpt_dom"/>
</dbReference>
<sequence>MKPKLLWFLVVFLCVLASFMIFRGVSEDVTDESVESIDDEVPKTIPGDVSQALQRSERIPTKSVKDDAARHWPQWRGPLGTGVAPYADPPVEWSEDKNVRWKVPLPGKGNSTPIVWGGRVFVTAAVPVGDPSPPPAQRPGAHDNVTAIRRHRFVVLAINRKDGRIIWEKAAGEAAPHEGGHHTGSYASASPVTDGERVYAFFGSQGLYCLDWNGNIVWEKDFGDMHTKHGHGEGSSPAVYGDTLVVNWDHEGPSFVVALDKKTGTQLWRRDRDEGSSWSTPIVVEHEEKPQVIISATKRIRGYDLTTGDVIWECGGLSHNVVASPVADDGMVYAGSSYEKRVMLAIRLSGAKGDITGTDRVAWMLNRYTPYVPSPLLYENHLYFLKHYQGILTCLNGKTGKALYGRVRLPGIRNVYASPVAAAGRVYITSQSGVTVVLRHGGSPQVLAVNQLDDGFNASAALAEDELFLRGERYLYCLKKG</sequence>
<protein>
    <recommendedName>
        <fullName evidence="1">Pyrrolo-quinoline quinone repeat domain-containing protein</fullName>
    </recommendedName>
</protein>
<feature type="domain" description="Pyrrolo-quinoline quinone repeat" evidence="1">
    <location>
        <begin position="154"/>
        <end position="401"/>
    </location>
</feature>
<dbReference type="Gene3D" id="2.130.10.10">
    <property type="entry name" value="YVTN repeat-like/Quinoprotein amine dehydrogenase"/>
    <property type="match status" value="2"/>
</dbReference>
<organism evidence="2">
    <name type="scientific">marine sediment metagenome</name>
    <dbReference type="NCBI Taxonomy" id="412755"/>
    <lineage>
        <taxon>unclassified sequences</taxon>
        <taxon>metagenomes</taxon>
        <taxon>ecological metagenomes</taxon>
    </lineage>
</organism>
<reference evidence="2" key="1">
    <citation type="journal article" date="2015" name="Nature">
        <title>Complex archaea that bridge the gap between prokaryotes and eukaryotes.</title>
        <authorList>
            <person name="Spang A."/>
            <person name="Saw J.H."/>
            <person name="Jorgensen S.L."/>
            <person name="Zaremba-Niedzwiedzka K."/>
            <person name="Martijn J."/>
            <person name="Lind A.E."/>
            <person name="van Eijk R."/>
            <person name="Schleper C."/>
            <person name="Guy L."/>
            <person name="Ettema T.J."/>
        </authorList>
    </citation>
    <scope>NUCLEOTIDE SEQUENCE</scope>
</reference>
<comment type="caution">
    <text evidence="2">The sequence shown here is derived from an EMBL/GenBank/DDBJ whole genome shotgun (WGS) entry which is preliminary data.</text>
</comment>
<dbReference type="AlphaFoldDB" id="A0A0F9JV19"/>
<dbReference type="SMART" id="SM00564">
    <property type="entry name" value="PQQ"/>
    <property type="match status" value="4"/>
</dbReference>
<name>A0A0F9JV19_9ZZZZ</name>
<dbReference type="InterPro" id="IPR011047">
    <property type="entry name" value="Quinoprotein_ADH-like_sf"/>
</dbReference>
<dbReference type="SUPFAM" id="SSF50998">
    <property type="entry name" value="Quinoprotein alcohol dehydrogenase-like"/>
    <property type="match status" value="1"/>
</dbReference>
<dbReference type="Pfam" id="PF13360">
    <property type="entry name" value="PQQ_2"/>
    <property type="match status" value="1"/>
</dbReference>
<dbReference type="PANTHER" id="PTHR34512:SF30">
    <property type="entry name" value="OUTER MEMBRANE PROTEIN ASSEMBLY FACTOR BAMB"/>
    <property type="match status" value="1"/>
</dbReference>
<dbReference type="InterPro" id="IPR018391">
    <property type="entry name" value="PQQ_b-propeller_rpt"/>
</dbReference>
<dbReference type="EMBL" id="LAZR01010564">
    <property type="protein sequence ID" value="KKM66281.1"/>
    <property type="molecule type" value="Genomic_DNA"/>
</dbReference>
<gene>
    <name evidence="2" type="ORF">LCGC14_1482760</name>
</gene>
<evidence type="ECO:0000259" key="1">
    <source>
        <dbReference type="Pfam" id="PF13360"/>
    </source>
</evidence>